<comment type="caution">
    <text evidence="1">The sequence shown here is derived from an EMBL/GenBank/DDBJ whole genome shotgun (WGS) entry which is preliminary data.</text>
</comment>
<reference evidence="1 2" key="1">
    <citation type="submission" date="2023-07" db="EMBL/GenBank/DDBJ databases">
        <title>Functional and genomic diversity of the sorghum phyllosphere microbiome.</title>
        <authorList>
            <person name="Shade A."/>
        </authorList>
    </citation>
    <scope>NUCLEOTIDE SEQUENCE [LARGE SCALE GENOMIC DNA]</scope>
    <source>
        <strain evidence="1 2">SORGH_AS_1207</strain>
    </source>
</reference>
<sequence>MNELIAGISQDEYGLLDTARNATALLTEAIRREGIGG</sequence>
<proteinExistence type="predicted"/>
<keyword evidence="2" id="KW-1185">Reference proteome</keyword>
<name>A0ABU0TZN7_MICTR</name>
<dbReference type="EMBL" id="JAUTBF010000001">
    <property type="protein sequence ID" value="MDQ1124384.1"/>
    <property type="molecule type" value="Genomic_DNA"/>
</dbReference>
<evidence type="ECO:0000313" key="1">
    <source>
        <dbReference type="EMBL" id="MDQ1124384.1"/>
    </source>
</evidence>
<protein>
    <submittedName>
        <fullName evidence="1">Uncharacterized protein</fullName>
    </submittedName>
</protein>
<organism evidence="1 2">
    <name type="scientific">Microbacterium trichothecenolyticum</name>
    <name type="common">Aureobacterium trichothecenolyticum</name>
    <dbReference type="NCBI Taxonomy" id="69370"/>
    <lineage>
        <taxon>Bacteria</taxon>
        <taxon>Bacillati</taxon>
        <taxon>Actinomycetota</taxon>
        <taxon>Actinomycetes</taxon>
        <taxon>Micrococcales</taxon>
        <taxon>Microbacteriaceae</taxon>
        <taxon>Microbacterium</taxon>
    </lineage>
</organism>
<dbReference type="Proteomes" id="UP001226691">
    <property type="component" value="Unassembled WGS sequence"/>
</dbReference>
<accession>A0ABU0TZN7</accession>
<evidence type="ECO:0000313" key="2">
    <source>
        <dbReference type="Proteomes" id="UP001226691"/>
    </source>
</evidence>
<gene>
    <name evidence="1" type="ORF">QE412_002957</name>
</gene>